<accession>A0A2T5PDI3</accession>
<gene>
    <name evidence="3" type="ORF">DBO85_03720</name>
</gene>
<organism evidence="3 4">
    <name type="scientific">Pseudomonas mangrovi</name>
    <dbReference type="NCBI Taxonomy" id="2161748"/>
    <lineage>
        <taxon>Bacteria</taxon>
        <taxon>Pseudomonadati</taxon>
        <taxon>Pseudomonadota</taxon>
        <taxon>Gammaproteobacteria</taxon>
        <taxon>Pseudomonadales</taxon>
        <taxon>Pseudomonadaceae</taxon>
        <taxon>Pseudomonas</taxon>
    </lineage>
</organism>
<dbReference type="Proteomes" id="UP000244064">
    <property type="component" value="Unassembled WGS sequence"/>
</dbReference>
<dbReference type="CDD" id="cd02440">
    <property type="entry name" value="AdoMet_MTases"/>
    <property type="match status" value="1"/>
</dbReference>
<feature type="domain" description="Methyltransferase" evidence="2">
    <location>
        <begin position="93"/>
        <end position="189"/>
    </location>
</feature>
<dbReference type="GO" id="GO:0008757">
    <property type="term" value="F:S-adenosylmethionine-dependent methyltransferase activity"/>
    <property type="evidence" value="ECO:0007669"/>
    <property type="project" value="InterPro"/>
</dbReference>
<evidence type="ECO:0000313" key="3">
    <source>
        <dbReference type="EMBL" id="PTU75792.1"/>
    </source>
</evidence>
<keyword evidence="3" id="KW-0808">Transferase</keyword>
<reference evidence="3 4" key="1">
    <citation type="submission" date="2018-04" db="EMBL/GenBank/DDBJ databases">
        <title>Pseudomonas sp. nov., isolated from mangrove soil.</title>
        <authorList>
            <person name="Chen C."/>
        </authorList>
    </citation>
    <scope>NUCLEOTIDE SEQUENCE [LARGE SCALE GENOMIC DNA]</scope>
    <source>
        <strain evidence="3 4">TC-11</strain>
    </source>
</reference>
<dbReference type="InterPro" id="IPR041698">
    <property type="entry name" value="Methyltransf_25"/>
</dbReference>
<evidence type="ECO:0000256" key="1">
    <source>
        <dbReference type="SAM" id="MobiDB-lite"/>
    </source>
</evidence>
<dbReference type="InterPro" id="IPR029063">
    <property type="entry name" value="SAM-dependent_MTases_sf"/>
</dbReference>
<name>A0A2T5PDI3_9PSED</name>
<keyword evidence="4" id="KW-1185">Reference proteome</keyword>
<dbReference type="EMBL" id="QASN01000006">
    <property type="protein sequence ID" value="PTU75792.1"/>
    <property type="molecule type" value="Genomic_DNA"/>
</dbReference>
<feature type="region of interest" description="Disordered" evidence="1">
    <location>
        <begin position="1"/>
        <end position="24"/>
    </location>
</feature>
<evidence type="ECO:0000259" key="2">
    <source>
        <dbReference type="Pfam" id="PF13649"/>
    </source>
</evidence>
<dbReference type="GO" id="GO:0032259">
    <property type="term" value="P:methylation"/>
    <property type="evidence" value="ECO:0007669"/>
    <property type="project" value="UniProtKB-KW"/>
</dbReference>
<protein>
    <submittedName>
        <fullName evidence="3">Methyltransferase type 11</fullName>
    </submittedName>
</protein>
<dbReference type="PANTHER" id="PTHR44742">
    <property type="match status" value="1"/>
</dbReference>
<dbReference type="PANTHER" id="PTHR44742:SF2">
    <property type="entry name" value="24-METHYLENESTEROL C-METHYLTRANSFERASE 2"/>
    <property type="match status" value="1"/>
</dbReference>
<dbReference type="Gene3D" id="3.40.50.150">
    <property type="entry name" value="Vaccinia Virus protein VP39"/>
    <property type="match status" value="1"/>
</dbReference>
<dbReference type="Pfam" id="PF13649">
    <property type="entry name" value="Methyltransf_25"/>
    <property type="match status" value="1"/>
</dbReference>
<dbReference type="AlphaFoldDB" id="A0A2T5PDI3"/>
<comment type="caution">
    <text evidence="3">The sequence shown here is derived from an EMBL/GenBank/DDBJ whole genome shotgun (WGS) entry which is preliminary data.</text>
</comment>
<evidence type="ECO:0000313" key="4">
    <source>
        <dbReference type="Proteomes" id="UP000244064"/>
    </source>
</evidence>
<keyword evidence="3" id="KW-0489">Methyltransferase</keyword>
<sequence length="326" mass="36425">MNDTSSADARPDSSEMETGMQHPSQAQIREQVLQYYTAATEDYRTWSRGMNMHFGYWRWGMNPFRREAMLQEMNQQVLARLQLPLERPTRLADLGGGTGATARSAVASYPELAVDVVTIVPTQIEIGRRLNEQAERGHAISMHCVDFTATGLPAESCDAVCMIESACHAEGPTKAAVLAEAYRLLKPGGHFLMVDAMLLRELPEKGVLSRLMAKVYWRWCLSWAVPEMCRQDLLPAALRAQGFDEPKIENWSWKVAPSVAHVPLFATYFAIVEIIKARGRLPLWRWRHIAASLLTPLLGLRRCTFTYGAVLARKPPASSGDSKPGI</sequence>
<dbReference type="SUPFAM" id="SSF53335">
    <property type="entry name" value="S-adenosyl-L-methionine-dependent methyltransferases"/>
    <property type="match status" value="1"/>
</dbReference>
<proteinExistence type="predicted"/>